<name>A0A6G1FZ78_9PEZI</name>
<dbReference type="CDD" id="cd09917">
    <property type="entry name" value="F-box_SF"/>
    <property type="match status" value="1"/>
</dbReference>
<evidence type="ECO:0000313" key="3">
    <source>
        <dbReference type="Proteomes" id="UP000504638"/>
    </source>
</evidence>
<protein>
    <recommendedName>
        <fullName evidence="1">F-box domain-containing protein</fullName>
    </recommendedName>
</protein>
<dbReference type="InterPro" id="IPR001810">
    <property type="entry name" value="F-box_dom"/>
</dbReference>
<dbReference type="AlphaFoldDB" id="A0A6G1FZ78"/>
<dbReference type="EMBL" id="ML975163">
    <property type="protein sequence ID" value="KAF1810980.1"/>
    <property type="molecule type" value="Genomic_DNA"/>
</dbReference>
<evidence type="ECO:0000313" key="2">
    <source>
        <dbReference type="EMBL" id="KAF1810980.1"/>
    </source>
</evidence>
<sequence>MAPDSLSNILALRRPGPFRRSKNAFRFFDLPPELRRCVIDHLKPHEFMALVFACYDFMRLKHSEIVPPLSLFHAIGIHKNTGKFEPDFWVPNGWNENPLAKGMLPNEVLLNILRHLHPKDQINFAIAAYPMLHWRRLVQQLDLQSYMRMLYAANPALQ</sequence>
<feature type="domain" description="F-box" evidence="1">
    <location>
        <begin position="98"/>
        <end position="149"/>
    </location>
</feature>
<proteinExistence type="predicted"/>
<organism evidence="2">
    <name type="scientific">Eremomyces bilateralis CBS 781.70</name>
    <dbReference type="NCBI Taxonomy" id="1392243"/>
    <lineage>
        <taxon>Eukaryota</taxon>
        <taxon>Fungi</taxon>
        <taxon>Dikarya</taxon>
        <taxon>Ascomycota</taxon>
        <taxon>Pezizomycotina</taxon>
        <taxon>Dothideomycetes</taxon>
        <taxon>Dothideomycetes incertae sedis</taxon>
        <taxon>Eremomycetales</taxon>
        <taxon>Eremomycetaceae</taxon>
        <taxon>Eremomyces</taxon>
    </lineage>
</organism>
<dbReference type="PROSITE" id="PS50181">
    <property type="entry name" value="FBOX"/>
    <property type="match status" value="2"/>
</dbReference>
<reference evidence="4" key="2">
    <citation type="submission" date="2020-04" db="EMBL/GenBank/DDBJ databases">
        <authorList>
            <consortium name="NCBI Genome Project"/>
        </authorList>
    </citation>
    <scope>NUCLEOTIDE SEQUENCE</scope>
    <source>
        <strain evidence="4">CBS 781.70</strain>
    </source>
</reference>
<gene>
    <name evidence="2 4" type="ORF">P152DRAFT_73166</name>
</gene>
<reference evidence="4" key="3">
    <citation type="submission" date="2025-04" db="UniProtKB">
        <authorList>
            <consortium name="RefSeq"/>
        </authorList>
    </citation>
    <scope>IDENTIFICATION</scope>
    <source>
        <strain evidence="4">CBS 781.70</strain>
    </source>
</reference>
<accession>A0A6G1FZ78</accession>
<dbReference type="RefSeq" id="XP_033532611.1">
    <property type="nucleotide sequence ID" value="XM_033683216.1"/>
</dbReference>
<reference evidence="2 4" key="1">
    <citation type="submission" date="2020-01" db="EMBL/GenBank/DDBJ databases">
        <authorList>
            <consortium name="DOE Joint Genome Institute"/>
            <person name="Haridas S."/>
            <person name="Albert R."/>
            <person name="Binder M."/>
            <person name="Bloem J."/>
            <person name="Labutti K."/>
            <person name="Salamov A."/>
            <person name="Andreopoulos B."/>
            <person name="Baker S.E."/>
            <person name="Barry K."/>
            <person name="Bills G."/>
            <person name="Bluhm B.H."/>
            <person name="Cannon C."/>
            <person name="Castanera R."/>
            <person name="Culley D.E."/>
            <person name="Daum C."/>
            <person name="Ezra D."/>
            <person name="Gonzalez J.B."/>
            <person name="Henrissat B."/>
            <person name="Kuo A."/>
            <person name="Liang C."/>
            <person name="Lipzen A."/>
            <person name="Lutzoni F."/>
            <person name="Magnuson J."/>
            <person name="Mondo S."/>
            <person name="Nolan M."/>
            <person name="Ohm R."/>
            <person name="Pangilinan J."/>
            <person name="Park H.-J."/>
            <person name="Ramirez L."/>
            <person name="Alfaro M."/>
            <person name="Sun H."/>
            <person name="Tritt A."/>
            <person name="Yoshinaga Y."/>
            <person name="Zwiers L.-H."/>
            <person name="Turgeon B.G."/>
            <person name="Goodwin S.B."/>
            <person name="Spatafora J.W."/>
            <person name="Crous P.W."/>
            <person name="Grigoriev I.V."/>
        </authorList>
    </citation>
    <scope>NUCLEOTIDE SEQUENCE</scope>
    <source>
        <strain evidence="2 4">CBS 781.70</strain>
    </source>
</reference>
<dbReference type="GeneID" id="54423786"/>
<keyword evidence="3" id="KW-1185">Reference proteome</keyword>
<dbReference type="Proteomes" id="UP000504638">
    <property type="component" value="Unplaced"/>
</dbReference>
<evidence type="ECO:0000313" key="4">
    <source>
        <dbReference type="RefSeq" id="XP_033532611.1"/>
    </source>
</evidence>
<evidence type="ECO:0000259" key="1">
    <source>
        <dbReference type="PROSITE" id="PS50181"/>
    </source>
</evidence>
<dbReference type="Pfam" id="PF00646">
    <property type="entry name" value="F-box"/>
    <property type="match status" value="1"/>
</dbReference>
<feature type="domain" description="F-box" evidence="1">
    <location>
        <begin position="24"/>
        <end position="75"/>
    </location>
</feature>